<accession>A0A1C7MMS5</accession>
<proteinExistence type="predicted"/>
<protein>
    <submittedName>
        <fullName evidence="1">Uncharacterized protein</fullName>
    </submittedName>
</protein>
<name>A0A1C7MMS5_GRIFR</name>
<keyword evidence="2" id="KW-1185">Reference proteome</keyword>
<organism evidence="1 2">
    <name type="scientific">Grifola frondosa</name>
    <name type="common">Maitake</name>
    <name type="synonym">Polyporus frondosus</name>
    <dbReference type="NCBI Taxonomy" id="5627"/>
    <lineage>
        <taxon>Eukaryota</taxon>
        <taxon>Fungi</taxon>
        <taxon>Dikarya</taxon>
        <taxon>Basidiomycota</taxon>
        <taxon>Agaricomycotina</taxon>
        <taxon>Agaricomycetes</taxon>
        <taxon>Polyporales</taxon>
        <taxon>Grifolaceae</taxon>
        <taxon>Grifola</taxon>
    </lineage>
</organism>
<gene>
    <name evidence="1" type="ORF">A0H81_01714</name>
</gene>
<dbReference type="AlphaFoldDB" id="A0A1C7MMS5"/>
<dbReference type="EMBL" id="LUGG01000002">
    <property type="protein sequence ID" value="OBZ78162.1"/>
    <property type="molecule type" value="Genomic_DNA"/>
</dbReference>
<dbReference type="Proteomes" id="UP000092993">
    <property type="component" value="Unassembled WGS sequence"/>
</dbReference>
<sequence length="74" mass="8644">MSIYGLAAPPILFSGLTFWHQSEGKYEETWCYLVKLWWISPQLGKRPKDIAIFLAHFMISEGPLHLNFRICSRC</sequence>
<comment type="caution">
    <text evidence="1">The sequence shown here is derived from an EMBL/GenBank/DDBJ whole genome shotgun (WGS) entry which is preliminary data.</text>
</comment>
<evidence type="ECO:0000313" key="2">
    <source>
        <dbReference type="Proteomes" id="UP000092993"/>
    </source>
</evidence>
<reference evidence="1 2" key="1">
    <citation type="submission" date="2016-03" db="EMBL/GenBank/DDBJ databases">
        <title>Whole genome sequencing of Grifola frondosa 9006-11.</title>
        <authorList>
            <person name="Min B."/>
            <person name="Park H."/>
            <person name="Kim J.-G."/>
            <person name="Cho H."/>
            <person name="Oh Y.-L."/>
            <person name="Kong W.-S."/>
            <person name="Choi I.-G."/>
        </authorList>
    </citation>
    <scope>NUCLEOTIDE SEQUENCE [LARGE SCALE GENOMIC DNA]</scope>
    <source>
        <strain evidence="1 2">9006-11</strain>
    </source>
</reference>
<evidence type="ECO:0000313" key="1">
    <source>
        <dbReference type="EMBL" id="OBZ78162.1"/>
    </source>
</evidence>